<feature type="compositionally biased region" description="Polar residues" evidence="1">
    <location>
        <begin position="92"/>
        <end position="117"/>
    </location>
</feature>
<dbReference type="EMBL" id="ML994638">
    <property type="protein sequence ID" value="KAF2184357.1"/>
    <property type="molecule type" value="Genomic_DNA"/>
</dbReference>
<evidence type="ECO:0008006" key="4">
    <source>
        <dbReference type="Google" id="ProtNLM"/>
    </source>
</evidence>
<feature type="compositionally biased region" description="Basic and acidic residues" evidence="1">
    <location>
        <begin position="166"/>
        <end position="180"/>
    </location>
</feature>
<feature type="region of interest" description="Disordered" evidence="1">
    <location>
        <begin position="37"/>
        <end position="56"/>
    </location>
</feature>
<reference evidence="2" key="1">
    <citation type="journal article" date="2020" name="Stud. Mycol.">
        <title>101 Dothideomycetes genomes: a test case for predicting lifestyles and emergence of pathogens.</title>
        <authorList>
            <person name="Haridas S."/>
            <person name="Albert R."/>
            <person name="Binder M."/>
            <person name="Bloem J."/>
            <person name="Labutti K."/>
            <person name="Salamov A."/>
            <person name="Andreopoulos B."/>
            <person name="Baker S."/>
            <person name="Barry K."/>
            <person name="Bills G."/>
            <person name="Bluhm B."/>
            <person name="Cannon C."/>
            <person name="Castanera R."/>
            <person name="Culley D."/>
            <person name="Daum C."/>
            <person name="Ezra D."/>
            <person name="Gonzalez J."/>
            <person name="Henrissat B."/>
            <person name="Kuo A."/>
            <person name="Liang C."/>
            <person name="Lipzen A."/>
            <person name="Lutzoni F."/>
            <person name="Magnuson J."/>
            <person name="Mondo S."/>
            <person name="Nolan M."/>
            <person name="Ohm R."/>
            <person name="Pangilinan J."/>
            <person name="Park H.-J."/>
            <person name="Ramirez L."/>
            <person name="Alfaro M."/>
            <person name="Sun H."/>
            <person name="Tritt A."/>
            <person name="Yoshinaga Y."/>
            <person name="Zwiers L.-H."/>
            <person name="Turgeon B."/>
            <person name="Goodwin S."/>
            <person name="Spatafora J."/>
            <person name="Crous P."/>
            <person name="Grigoriev I."/>
        </authorList>
    </citation>
    <scope>NUCLEOTIDE SEQUENCE</scope>
    <source>
        <strain evidence="2">CBS 207.26</strain>
    </source>
</reference>
<evidence type="ECO:0000313" key="3">
    <source>
        <dbReference type="Proteomes" id="UP000800200"/>
    </source>
</evidence>
<sequence>MLSLSSKIFKTKSYQDLRHPQNPDPYSNRKHAFTTTALTGLREDSTETVGGTPDANVTALPKQLKRKLSYFIRSVSQPTKNQPVANPDTKRSVSQPNPSTLDQDNTKSTPSAASNFSFPNWTVKLKSPFQGLKFGEERKKKAEVRKLVIGAPTDFQHVGTGGPVKRGPDGKAVEDTREEREEMESNESDWETVNERQVV</sequence>
<feature type="region of interest" description="Disordered" evidence="1">
    <location>
        <begin position="10"/>
        <end position="31"/>
    </location>
</feature>
<feature type="compositionally biased region" description="Acidic residues" evidence="1">
    <location>
        <begin position="181"/>
        <end position="192"/>
    </location>
</feature>
<evidence type="ECO:0000313" key="2">
    <source>
        <dbReference type="EMBL" id="KAF2184357.1"/>
    </source>
</evidence>
<feature type="region of interest" description="Disordered" evidence="1">
    <location>
        <begin position="75"/>
        <end position="117"/>
    </location>
</feature>
<feature type="region of interest" description="Disordered" evidence="1">
    <location>
        <begin position="154"/>
        <end position="199"/>
    </location>
</feature>
<feature type="compositionally biased region" description="Polar residues" evidence="1">
    <location>
        <begin position="75"/>
        <end position="84"/>
    </location>
</feature>
<accession>A0A6A6DXE4</accession>
<keyword evidence="3" id="KW-1185">Reference proteome</keyword>
<dbReference type="AlphaFoldDB" id="A0A6A6DXE4"/>
<proteinExistence type="predicted"/>
<dbReference type="Proteomes" id="UP000800200">
    <property type="component" value="Unassembled WGS sequence"/>
</dbReference>
<evidence type="ECO:0000256" key="1">
    <source>
        <dbReference type="SAM" id="MobiDB-lite"/>
    </source>
</evidence>
<organism evidence="2 3">
    <name type="scientific">Zopfia rhizophila CBS 207.26</name>
    <dbReference type="NCBI Taxonomy" id="1314779"/>
    <lineage>
        <taxon>Eukaryota</taxon>
        <taxon>Fungi</taxon>
        <taxon>Dikarya</taxon>
        <taxon>Ascomycota</taxon>
        <taxon>Pezizomycotina</taxon>
        <taxon>Dothideomycetes</taxon>
        <taxon>Dothideomycetes incertae sedis</taxon>
        <taxon>Zopfiaceae</taxon>
        <taxon>Zopfia</taxon>
    </lineage>
</organism>
<gene>
    <name evidence="2" type="ORF">K469DRAFT_709092</name>
</gene>
<name>A0A6A6DXE4_9PEZI</name>
<protein>
    <recommendedName>
        <fullName evidence="4">CRIB domain-containing protein</fullName>
    </recommendedName>
</protein>